<reference evidence="2" key="1">
    <citation type="submission" date="2016-06" db="EMBL/GenBank/DDBJ databases">
        <title>Parallel loss of symbiosis genes in relatives of nitrogen-fixing non-legume Parasponia.</title>
        <authorList>
            <person name="Van Velzen R."/>
            <person name="Holmer R."/>
            <person name="Bu F."/>
            <person name="Rutten L."/>
            <person name="Van Zeijl A."/>
            <person name="Liu W."/>
            <person name="Santuari L."/>
            <person name="Cao Q."/>
            <person name="Sharma T."/>
            <person name="Shen D."/>
            <person name="Roswanjaya Y."/>
            <person name="Wardhani T."/>
            <person name="Kalhor M.S."/>
            <person name="Jansen J."/>
            <person name="Van den Hoogen J."/>
            <person name="Gungor B."/>
            <person name="Hartog M."/>
            <person name="Hontelez J."/>
            <person name="Verver J."/>
            <person name="Yang W.-C."/>
            <person name="Schijlen E."/>
            <person name="Repin R."/>
            <person name="Schilthuizen M."/>
            <person name="Schranz E."/>
            <person name="Heidstra R."/>
            <person name="Miyata K."/>
            <person name="Fedorova E."/>
            <person name="Kohlen W."/>
            <person name="Bisseling T."/>
            <person name="Smit S."/>
            <person name="Geurts R."/>
        </authorList>
    </citation>
    <scope>NUCLEOTIDE SEQUENCE [LARGE SCALE GENOMIC DNA]</scope>
    <source>
        <strain evidence="2">cv. WU1-14</strain>
    </source>
</reference>
<dbReference type="EMBL" id="JXTB01000026">
    <property type="protein sequence ID" value="PON75006.1"/>
    <property type="molecule type" value="Genomic_DNA"/>
</dbReference>
<organism evidence="1 2">
    <name type="scientific">Parasponia andersonii</name>
    <name type="common">Sponia andersonii</name>
    <dbReference type="NCBI Taxonomy" id="3476"/>
    <lineage>
        <taxon>Eukaryota</taxon>
        <taxon>Viridiplantae</taxon>
        <taxon>Streptophyta</taxon>
        <taxon>Embryophyta</taxon>
        <taxon>Tracheophyta</taxon>
        <taxon>Spermatophyta</taxon>
        <taxon>Magnoliopsida</taxon>
        <taxon>eudicotyledons</taxon>
        <taxon>Gunneridae</taxon>
        <taxon>Pentapetalae</taxon>
        <taxon>rosids</taxon>
        <taxon>fabids</taxon>
        <taxon>Rosales</taxon>
        <taxon>Cannabaceae</taxon>
        <taxon>Parasponia</taxon>
    </lineage>
</organism>
<name>A0A2P5DP04_PARAD</name>
<dbReference type="Proteomes" id="UP000237105">
    <property type="component" value="Unassembled WGS sequence"/>
</dbReference>
<evidence type="ECO:0000313" key="1">
    <source>
        <dbReference type="EMBL" id="PON75006.1"/>
    </source>
</evidence>
<accession>A0A2P5DP04</accession>
<keyword evidence="2" id="KW-1185">Reference proteome</keyword>
<protein>
    <submittedName>
        <fullName evidence="1">Uncharacterized protein</fullName>
    </submittedName>
</protein>
<proteinExistence type="predicted"/>
<gene>
    <name evidence="1" type="ORF">PanWU01x14_047230</name>
</gene>
<sequence>MVGLSSGLLRRNKVSGEVMMEKWPPIPEREALQMISFHPGNKGQTELEPRAMFDIIVKREQRSTSQYLVN</sequence>
<comment type="caution">
    <text evidence="1">The sequence shown here is derived from an EMBL/GenBank/DDBJ whole genome shotgun (WGS) entry which is preliminary data.</text>
</comment>
<dbReference type="AlphaFoldDB" id="A0A2P5DP04"/>
<evidence type="ECO:0000313" key="2">
    <source>
        <dbReference type="Proteomes" id="UP000237105"/>
    </source>
</evidence>